<dbReference type="InterPro" id="IPR006221">
    <property type="entry name" value="TrpG/PapA_dom"/>
</dbReference>
<dbReference type="PRINTS" id="PR00096">
    <property type="entry name" value="GATASE"/>
</dbReference>
<dbReference type="PRINTS" id="PR00099">
    <property type="entry name" value="CPSGATASE"/>
</dbReference>
<dbReference type="AlphaFoldDB" id="A0A3G7U357"/>
<sequence length="197" mass="21757">MKVFLIDAYDSFVFIISQYLEQLGLETHVERNDVPSLIGRIEAYAPDFCVLGPGPGHPQDAGYIEVIQHFKGRLPILGVCLGHQAIGLAFGGSVIRASHVMHGKISTIENDGLGVYTHTEGRSIKATRYHSLIIDKQRPSQELAVTSTSTEDGYIMGVRHLEYPIEGVQFHPESILTQDGLGIFRSFIEQHCRPSGL</sequence>
<dbReference type="NCBIfam" id="TIGR00566">
    <property type="entry name" value="trpG_papA"/>
    <property type="match status" value="1"/>
</dbReference>
<dbReference type="GO" id="GO:0005829">
    <property type="term" value="C:cytosol"/>
    <property type="evidence" value="ECO:0007669"/>
    <property type="project" value="TreeGrafter"/>
</dbReference>
<keyword evidence="3" id="KW-0456">Lyase</keyword>
<evidence type="ECO:0000313" key="3">
    <source>
        <dbReference type="EMBL" id="AZE53813.1"/>
    </source>
</evidence>
<evidence type="ECO:0000256" key="1">
    <source>
        <dbReference type="ARBA" id="ARBA00022962"/>
    </source>
</evidence>
<dbReference type="InterPro" id="IPR017926">
    <property type="entry name" value="GATASE"/>
</dbReference>
<dbReference type="FunFam" id="3.40.50.880:FF:000003">
    <property type="entry name" value="Anthranilate synthase component II"/>
    <property type="match status" value="1"/>
</dbReference>
<dbReference type="CDD" id="cd01743">
    <property type="entry name" value="GATase1_Anthranilate_Synthase"/>
    <property type="match status" value="1"/>
</dbReference>
<name>A0A3G7U357_9PSED</name>
<evidence type="ECO:0000313" key="4">
    <source>
        <dbReference type="Proteomes" id="UP000268696"/>
    </source>
</evidence>
<protein>
    <submittedName>
        <fullName evidence="3">Anthranilate synthase, amidotransferase component</fullName>
        <ecNumber evidence="3">4.1.3.27</ecNumber>
    </submittedName>
</protein>
<gene>
    <name evidence="3" type="ORF">C4K03_1642</name>
</gene>
<dbReference type="RefSeq" id="WP_124376811.1">
    <property type="nucleotide sequence ID" value="NZ_CP027754.1"/>
</dbReference>
<dbReference type="GO" id="GO:0004049">
    <property type="term" value="F:anthranilate synthase activity"/>
    <property type="evidence" value="ECO:0007669"/>
    <property type="project" value="UniProtKB-EC"/>
</dbReference>
<feature type="domain" description="Glutamine amidotransferase" evidence="2">
    <location>
        <begin position="5"/>
        <end position="188"/>
    </location>
</feature>
<dbReference type="PRINTS" id="PR00097">
    <property type="entry name" value="ANTSNTHASEII"/>
</dbReference>
<dbReference type="PANTHER" id="PTHR43418:SF4">
    <property type="entry name" value="MULTIFUNCTIONAL TRYPTOPHAN BIOSYNTHESIS PROTEIN"/>
    <property type="match status" value="1"/>
</dbReference>
<dbReference type="PROSITE" id="PS51273">
    <property type="entry name" value="GATASE_TYPE_1"/>
    <property type="match status" value="1"/>
</dbReference>
<dbReference type="InterPro" id="IPR050472">
    <property type="entry name" value="Anth_synth/Amidotransfase"/>
</dbReference>
<keyword evidence="1" id="KW-0315">Glutamine amidotransferase</keyword>
<accession>A0A3G7U357</accession>
<dbReference type="Gene3D" id="3.40.50.880">
    <property type="match status" value="1"/>
</dbReference>
<keyword evidence="3" id="KW-0808">Transferase</keyword>
<reference evidence="3 4" key="1">
    <citation type="submission" date="2018-03" db="EMBL/GenBank/DDBJ databases">
        <title>Diversity of phytobeneficial traits revealed by whole-genome analysis of worldwide-isolated phenazine-producing Pseudomonas spp.</title>
        <authorList>
            <person name="Biessy A."/>
            <person name="Novinscak A."/>
            <person name="Blom J."/>
            <person name="Leger G."/>
            <person name="Thomashow L.S."/>
            <person name="Cazorla F.M."/>
            <person name="Josic D."/>
            <person name="Filion M."/>
        </authorList>
    </citation>
    <scope>NUCLEOTIDE SEQUENCE [LARGE SCALE GENOMIC DNA]</scope>
    <source>
        <strain evidence="3 4">30B</strain>
    </source>
</reference>
<proteinExistence type="predicted"/>
<dbReference type="EMBL" id="CP027754">
    <property type="protein sequence ID" value="AZE53813.1"/>
    <property type="molecule type" value="Genomic_DNA"/>
</dbReference>
<dbReference type="GO" id="GO:0000162">
    <property type="term" value="P:L-tryptophan biosynthetic process"/>
    <property type="evidence" value="ECO:0007669"/>
    <property type="project" value="TreeGrafter"/>
</dbReference>
<dbReference type="EC" id="4.1.3.27" evidence="3"/>
<dbReference type="Proteomes" id="UP000268696">
    <property type="component" value="Chromosome"/>
</dbReference>
<evidence type="ECO:0000259" key="2">
    <source>
        <dbReference type="Pfam" id="PF00117"/>
    </source>
</evidence>
<dbReference type="Pfam" id="PF00117">
    <property type="entry name" value="GATase"/>
    <property type="match status" value="1"/>
</dbReference>
<dbReference type="PANTHER" id="PTHR43418">
    <property type="entry name" value="MULTIFUNCTIONAL TRYPTOPHAN BIOSYNTHESIS PROTEIN-RELATED"/>
    <property type="match status" value="1"/>
</dbReference>
<organism evidence="3 4">
    <name type="scientific">Pseudomonas synxantha</name>
    <dbReference type="NCBI Taxonomy" id="47883"/>
    <lineage>
        <taxon>Bacteria</taxon>
        <taxon>Pseudomonadati</taxon>
        <taxon>Pseudomonadota</taxon>
        <taxon>Gammaproteobacteria</taxon>
        <taxon>Pseudomonadales</taxon>
        <taxon>Pseudomonadaceae</taxon>
        <taxon>Pseudomonas</taxon>
    </lineage>
</organism>
<dbReference type="GO" id="GO:0016740">
    <property type="term" value="F:transferase activity"/>
    <property type="evidence" value="ECO:0007669"/>
    <property type="project" value="UniProtKB-KW"/>
</dbReference>
<dbReference type="SUPFAM" id="SSF52317">
    <property type="entry name" value="Class I glutamine amidotransferase-like"/>
    <property type="match status" value="1"/>
</dbReference>
<dbReference type="InterPro" id="IPR029062">
    <property type="entry name" value="Class_I_gatase-like"/>
</dbReference>